<dbReference type="Proteomes" id="UP000578030">
    <property type="component" value="Unassembled WGS sequence"/>
</dbReference>
<gene>
    <name evidence="2" type="ORF">HLH28_11730</name>
</gene>
<name>A0A7W4K8C6_9PROT</name>
<dbReference type="RefSeq" id="WP_182959323.1">
    <property type="nucleotide sequence ID" value="NZ_JABEQM010000009.1"/>
</dbReference>
<sequence>MIPIFLDKDTNPPAPHEDGWYIFDGSNIRDAGPFTSEEQASLWIDDQEPDPDAGGPSPF</sequence>
<reference evidence="2 3" key="1">
    <citation type="submission" date="2020-04" db="EMBL/GenBank/DDBJ databases">
        <title>Description of novel Gluconacetobacter.</title>
        <authorList>
            <person name="Sombolestani A."/>
        </authorList>
    </citation>
    <scope>NUCLEOTIDE SEQUENCE [LARGE SCALE GENOMIC DNA]</scope>
    <source>
        <strain evidence="2 3">LMG 27802</strain>
    </source>
</reference>
<feature type="region of interest" description="Disordered" evidence="1">
    <location>
        <begin position="30"/>
        <end position="59"/>
    </location>
</feature>
<evidence type="ECO:0000256" key="1">
    <source>
        <dbReference type="SAM" id="MobiDB-lite"/>
    </source>
</evidence>
<accession>A0A7W4K8C6</accession>
<keyword evidence="3" id="KW-1185">Reference proteome</keyword>
<evidence type="ECO:0000313" key="3">
    <source>
        <dbReference type="Proteomes" id="UP000578030"/>
    </source>
</evidence>
<dbReference type="EMBL" id="JABEQM010000009">
    <property type="protein sequence ID" value="MBB2202235.1"/>
    <property type="molecule type" value="Genomic_DNA"/>
</dbReference>
<comment type="caution">
    <text evidence="2">The sequence shown here is derived from an EMBL/GenBank/DDBJ whole genome shotgun (WGS) entry which is preliminary data.</text>
</comment>
<organism evidence="2 3">
    <name type="scientific">Gluconacetobacter tumulisoli</name>
    <dbReference type="NCBI Taxonomy" id="1286189"/>
    <lineage>
        <taxon>Bacteria</taxon>
        <taxon>Pseudomonadati</taxon>
        <taxon>Pseudomonadota</taxon>
        <taxon>Alphaproteobacteria</taxon>
        <taxon>Acetobacterales</taxon>
        <taxon>Acetobacteraceae</taxon>
        <taxon>Gluconacetobacter</taxon>
    </lineage>
</organism>
<protein>
    <submittedName>
        <fullName evidence="2">Uncharacterized protein</fullName>
    </submittedName>
</protein>
<evidence type="ECO:0000313" key="2">
    <source>
        <dbReference type="EMBL" id="MBB2202235.1"/>
    </source>
</evidence>
<dbReference type="AlphaFoldDB" id="A0A7W4K8C6"/>
<proteinExistence type="predicted"/>